<dbReference type="PANTHER" id="PTHR33538:SF1">
    <property type="entry name" value="PROTEIN BRAMBLEBERRY"/>
    <property type="match status" value="1"/>
</dbReference>
<dbReference type="EMBL" id="NEVH01013972">
    <property type="protein sequence ID" value="PNF28127.1"/>
    <property type="molecule type" value="Genomic_DNA"/>
</dbReference>
<dbReference type="STRING" id="105785.A0A2J7QHP9"/>
<evidence type="ECO:0000256" key="1">
    <source>
        <dbReference type="SAM" id="MobiDB-lite"/>
    </source>
</evidence>
<dbReference type="Proteomes" id="UP000235965">
    <property type="component" value="Unassembled WGS sequence"/>
</dbReference>
<evidence type="ECO:0000313" key="2">
    <source>
        <dbReference type="EMBL" id="PNF28127.1"/>
    </source>
</evidence>
<dbReference type="InterPro" id="IPR040346">
    <property type="entry name" value="GEX1/Brambleberry"/>
</dbReference>
<dbReference type="PANTHER" id="PTHR33538">
    <property type="entry name" value="PROTEIN GAMETE EXPRESSED 1"/>
    <property type="match status" value="1"/>
</dbReference>
<sequence>DERFLQEAKKYMSLKMSDLDDCQHRVVVNIHKRCLDLTEEELARLSVNLLNCQSAVEERQHFPCTTKMVSCSESSTDNSVFKHFLYCDHGCISRMCCSVVLLKIPVLSFFGIQLIEEGIQYVINVPIRVHGIVEKYGANDSPRAYSTPHTHLFTISCTTVTLYGRNLINFVAVRADPSETPVSCAKRLNDFRGLIYEASLEFSSQVNERHENHKQLREDLQTVMEQVALLWQRVAFIRAPMTTRAFLLLLVPLNLGVTYTHGDAAALNFPSMTILILASTAALVSRSHSPMQSVSAAASSRGDFLRPDERVRILTSMPDRNLGEGSSGSGEVAFGRDHFAEVS</sequence>
<protein>
    <submittedName>
        <fullName evidence="2">Uncharacterized protein</fullName>
    </submittedName>
</protein>
<reference evidence="2 3" key="1">
    <citation type="submission" date="2017-12" db="EMBL/GenBank/DDBJ databases">
        <title>Hemimetabolous genomes reveal molecular basis of termite eusociality.</title>
        <authorList>
            <person name="Harrison M.C."/>
            <person name="Jongepier E."/>
            <person name="Robertson H.M."/>
            <person name="Arning N."/>
            <person name="Bitard-Feildel T."/>
            <person name="Chao H."/>
            <person name="Childers C.P."/>
            <person name="Dinh H."/>
            <person name="Doddapaneni H."/>
            <person name="Dugan S."/>
            <person name="Gowin J."/>
            <person name="Greiner C."/>
            <person name="Han Y."/>
            <person name="Hu H."/>
            <person name="Hughes D.S.T."/>
            <person name="Huylmans A.-K."/>
            <person name="Kemena C."/>
            <person name="Kremer L.P.M."/>
            <person name="Lee S.L."/>
            <person name="Lopez-Ezquerra A."/>
            <person name="Mallet L."/>
            <person name="Monroy-Kuhn J.M."/>
            <person name="Moser A."/>
            <person name="Murali S.C."/>
            <person name="Muzny D.M."/>
            <person name="Otani S."/>
            <person name="Piulachs M.-D."/>
            <person name="Poelchau M."/>
            <person name="Qu J."/>
            <person name="Schaub F."/>
            <person name="Wada-Katsumata A."/>
            <person name="Worley K.C."/>
            <person name="Xie Q."/>
            <person name="Ylla G."/>
            <person name="Poulsen M."/>
            <person name="Gibbs R.A."/>
            <person name="Schal C."/>
            <person name="Richards S."/>
            <person name="Belles X."/>
            <person name="Korb J."/>
            <person name="Bornberg-Bauer E."/>
        </authorList>
    </citation>
    <scope>NUCLEOTIDE SEQUENCE [LARGE SCALE GENOMIC DNA]</scope>
    <source>
        <tissue evidence="2">Whole body</tissue>
    </source>
</reference>
<dbReference type="AlphaFoldDB" id="A0A2J7QHP9"/>
<evidence type="ECO:0000313" key="3">
    <source>
        <dbReference type="Proteomes" id="UP000235965"/>
    </source>
</evidence>
<keyword evidence="3" id="KW-1185">Reference proteome</keyword>
<comment type="caution">
    <text evidence="2">The sequence shown here is derived from an EMBL/GenBank/DDBJ whole genome shotgun (WGS) entry which is preliminary data.</text>
</comment>
<dbReference type="InParanoid" id="A0A2J7QHP9"/>
<feature type="non-terminal residue" evidence="2">
    <location>
        <position position="1"/>
    </location>
</feature>
<feature type="compositionally biased region" description="Basic and acidic residues" evidence="1">
    <location>
        <begin position="334"/>
        <end position="343"/>
    </location>
</feature>
<proteinExistence type="predicted"/>
<dbReference type="OrthoDB" id="5978806at2759"/>
<accession>A0A2J7QHP9</accession>
<feature type="region of interest" description="Disordered" evidence="1">
    <location>
        <begin position="318"/>
        <end position="343"/>
    </location>
</feature>
<name>A0A2J7QHP9_9NEOP</name>
<gene>
    <name evidence="2" type="ORF">B7P43_G11874</name>
</gene>
<organism evidence="2 3">
    <name type="scientific">Cryptotermes secundus</name>
    <dbReference type="NCBI Taxonomy" id="105785"/>
    <lineage>
        <taxon>Eukaryota</taxon>
        <taxon>Metazoa</taxon>
        <taxon>Ecdysozoa</taxon>
        <taxon>Arthropoda</taxon>
        <taxon>Hexapoda</taxon>
        <taxon>Insecta</taxon>
        <taxon>Pterygota</taxon>
        <taxon>Neoptera</taxon>
        <taxon>Polyneoptera</taxon>
        <taxon>Dictyoptera</taxon>
        <taxon>Blattodea</taxon>
        <taxon>Blattoidea</taxon>
        <taxon>Termitoidae</taxon>
        <taxon>Kalotermitidae</taxon>
        <taxon>Cryptotermitinae</taxon>
        <taxon>Cryptotermes</taxon>
    </lineage>
</organism>